<dbReference type="EMBL" id="LQBK01000004">
    <property type="protein sequence ID" value="KUG61554.1"/>
    <property type="molecule type" value="Genomic_DNA"/>
</dbReference>
<name>A0A0W8IMP0_KOCRO</name>
<dbReference type="STRING" id="136273.GY22_01535"/>
<comment type="caution">
    <text evidence="1">The sequence shown here is derived from an EMBL/GenBank/DDBJ whole genome shotgun (WGS) entry which is preliminary data.</text>
</comment>
<gene>
    <name evidence="1" type="ORF">AVL61_01110</name>
</gene>
<proteinExistence type="predicted"/>
<dbReference type="RefSeq" id="WP_058872970.1">
    <property type="nucleotide sequence ID" value="NZ_LQBK01000004.1"/>
</dbReference>
<organism evidence="1 2">
    <name type="scientific">Kocuria rosea subsp. polaris</name>
    <dbReference type="NCBI Taxonomy" id="136273"/>
    <lineage>
        <taxon>Bacteria</taxon>
        <taxon>Bacillati</taxon>
        <taxon>Actinomycetota</taxon>
        <taxon>Actinomycetes</taxon>
        <taxon>Micrococcales</taxon>
        <taxon>Micrococcaceae</taxon>
        <taxon>Kocuria</taxon>
    </lineage>
</organism>
<dbReference type="AlphaFoldDB" id="A0A0W8IMP0"/>
<protein>
    <submittedName>
        <fullName evidence="1">Uncharacterized protein</fullName>
    </submittedName>
</protein>
<evidence type="ECO:0000313" key="1">
    <source>
        <dbReference type="EMBL" id="KUG61554.1"/>
    </source>
</evidence>
<reference evidence="2" key="1">
    <citation type="submission" date="2015-12" db="EMBL/GenBank/DDBJ databases">
        <authorList>
            <person name="Nair G.R."/>
            <person name="Kaur G."/>
            <person name="Mayilraj S."/>
        </authorList>
    </citation>
    <scope>NUCLEOTIDE SEQUENCE [LARGE SCALE GENOMIC DNA]</scope>
    <source>
        <strain evidence="2">CD08_4</strain>
    </source>
</reference>
<accession>A0A0W8IMP0</accession>
<evidence type="ECO:0000313" key="2">
    <source>
        <dbReference type="Proteomes" id="UP000053512"/>
    </source>
</evidence>
<dbReference type="OrthoDB" id="7197847at2"/>
<sequence>MTVQELIGRGHAVASSSYAGTGWALETAVQDQLDTLAAVQADLVPQTLPAVIERRHTVVEDPGTRLRRSAARR</sequence>
<dbReference type="Proteomes" id="UP000053512">
    <property type="component" value="Unassembled WGS sequence"/>
</dbReference>